<dbReference type="SUPFAM" id="SSF46785">
    <property type="entry name" value="Winged helix' DNA-binding domain"/>
    <property type="match status" value="1"/>
</dbReference>
<dbReference type="InterPro" id="IPR030855">
    <property type="entry name" value="Bifunct_BirA"/>
</dbReference>
<evidence type="ECO:0000256" key="1">
    <source>
        <dbReference type="ARBA" id="ARBA00022598"/>
    </source>
</evidence>
<dbReference type="CDD" id="cd16442">
    <property type="entry name" value="BPL"/>
    <property type="match status" value="1"/>
</dbReference>
<dbReference type="InterPro" id="IPR036388">
    <property type="entry name" value="WH-like_DNA-bd_sf"/>
</dbReference>
<evidence type="ECO:0000313" key="6">
    <source>
        <dbReference type="Proteomes" id="UP001596296"/>
    </source>
</evidence>
<dbReference type="GO" id="GO:0005524">
    <property type="term" value="F:ATP binding"/>
    <property type="evidence" value="ECO:0007669"/>
    <property type="project" value="UniProtKB-KW"/>
</dbReference>
<dbReference type="Gene3D" id="1.10.10.10">
    <property type="entry name" value="Winged helix-like DNA-binding domain superfamily/Winged helix DNA-binding domain"/>
    <property type="match status" value="1"/>
</dbReference>
<name>A0ABD5UR49_9EURY</name>
<dbReference type="InterPro" id="IPR036390">
    <property type="entry name" value="WH_DNA-bd_sf"/>
</dbReference>
<keyword evidence="6" id="KW-1185">Reference proteome</keyword>
<dbReference type="PANTHER" id="PTHR12835">
    <property type="entry name" value="BIOTIN PROTEIN LIGASE"/>
    <property type="match status" value="1"/>
</dbReference>
<dbReference type="EMBL" id="JBHSXL010000003">
    <property type="protein sequence ID" value="MFC6891871.1"/>
    <property type="molecule type" value="Genomic_DNA"/>
</dbReference>
<dbReference type="InterPro" id="IPR004143">
    <property type="entry name" value="BPL_LPL_catalytic"/>
</dbReference>
<dbReference type="InterPro" id="IPR011991">
    <property type="entry name" value="ArsR-like_HTH"/>
</dbReference>
<dbReference type="Gene3D" id="3.30.930.10">
    <property type="entry name" value="Bira Bifunctional Protein, Domain 2"/>
    <property type="match status" value="1"/>
</dbReference>
<protein>
    <submittedName>
        <fullName evidence="5">Biotin--[acetyl-CoA-carboxylase] ligase</fullName>
        <ecNumber evidence="5">6.3.4.15</ecNumber>
    </submittedName>
</protein>
<evidence type="ECO:0000259" key="4">
    <source>
        <dbReference type="PROSITE" id="PS51733"/>
    </source>
</evidence>
<dbReference type="PANTHER" id="PTHR12835:SF5">
    <property type="entry name" value="BIOTIN--PROTEIN LIGASE"/>
    <property type="match status" value="1"/>
</dbReference>
<dbReference type="Gene3D" id="2.30.30.100">
    <property type="match status" value="1"/>
</dbReference>
<dbReference type="NCBIfam" id="TIGR00121">
    <property type="entry name" value="birA_ligase"/>
    <property type="match status" value="1"/>
</dbReference>
<dbReference type="Pfam" id="PF08279">
    <property type="entry name" value="HTH_11"/>
    <property type="match status" value="1"/>
</dbReference>
<keyword evidence="3" id="KW-0067">ATP-binding</keyword>
<dbReference type="PROSITE" id="PS51733">
    <property type="entry name" value="BPL_LPL_CATALYTIC"/>
    <property type="match status" value="1"/>
</dbReference>
<dbReference type="RefSeq" id="WP_379740931.1">
    <property type="nucleotide sequence ID" value="NZ_JBHSVN010000001.1"/>
</dbReference>
<keyword evidence="1 5" id="KW-0436">Ligase</keyword>
<keyword evidence="2" id="KW-0547">Nucleotide-binding</keyword>
<dbReference type="SUPFAM" id="SSF55681">
    <property type="entry name" value="Class II aaRS and biotin synthetases"/>
    <property type="match status" value="1"/>
</dbReference>
<reference evidence="5 6" key="1">
    <citation type="journal article" date="2019" name="Int. J. Syst. Evol. Microbiol.">
        <title>The Global Catalogue of Microorganisms (GCM) 10K type strain sequencing project: providing services to taxonomists for standard genome sequencing and annotation.</title>
        <authorList>
            <consortium name="The Broad Institute Genomics Platform"/>
            <consortium name="The Broad Institute Genome Sequencing Center for Infectious Disease"/>
            <person name="Wu L."/>
            <person name="Ma J."/>
        </authorList>
    </citation>
    <scope>NUCLEOTIDE SEQUENCE [LARGE SCALE GENOMIC DNA]</scope>
    <source>
        <strain evidence="5 6">SKJ47</strain>
    </source>
</reference>
<sequence length="330" mass="35470">MDTRRALLDALSTGPVEGPELADHLGISRAAVWKQIEALRANGFRIEAGEEGYAVRSVPEYGSEAIRFGLEAPYGIEYHESIESTNERARELAESGETDVAVVADEQTGGRGRLDREWTSPSGGVYASLVIRPDLPPAHAAIVTLAAAVATTDACRELGVDARIKWPNDVLHPDGAGERGGAKLAGILTEMTGESDRVSWMIVGTGVNANVDAADLPPGSASLQSILGHEVDRRRFLQRLLERLHELIETPDDVLPDWRDRAMTIGERVRVETTTDVIEGTAVDVEFPGALVVRTDSGRRRVLAGDCRHLRPIEEVDSGSGSGRGSNPDG</sequence>
<gene>
    <name evidence="5" type="ORF">ACFQE9_04470</name>
</gene>
<dbReference type="InterPro" id="IPR004408">
    <property type="entry name" value="Biotin_CoA_COase_ligase"/>
</dbReference>
<evidence type="ECO:0000256" key="3">
    <source>
        <dbReference type="ARBA" id="ARBA00022840"/>
    </source>
</evidence>
<organism evidence="5 6">
    <name type="scientific">Halopenitus salinus</name>
    <dbReference type="NCBI Taxonomy" id="1198295"/>
    <lineage>
        <taxon>Archaea</taxon>
        <taxon>Methanobacteriati</taxon>
        <taxon>Methanobacteriota</taxon>
        <taxon>Stenosarchaea group</taxon>
        <taxon>Halobacteria</taxon>
        <taxon>Halobacteriales</taxon>
        <taxon>Haloferacaceae</taxon>
        <taxon>Halopenitus</taxon>
    </lineage>
</organism>
<feature type="domain" description="BPL/LPL catalytic" evidence="4">
    <location>
        <begin position="61"/>
        <end position="252"/>
    </location>
</feature>
<accession>A0ABD5UR49</accession>
<dbReference type="EC" id="6.3.4.15" evidence="5"/>
<dbReference type="InterPro" id="IPR045864">
    <property type="entry name" value="aa-tRNA-synth_II/BPL/LPL"/>
</dbReference>
<evidence type="ECO:0000313" key="5">
    <source>
        <dbReference type="EMBL" id="MFC6891871.1"/>
    </source>
</evidence>
<dbReference type="InterPro" id="IPR008988">
    <property type="entry name" value="Transcriptional_repressor_C"/>
</dbReference>
<dbReference type="HAMAP" id="MF_00978">
    <property type="entry name" value="Bifunct_BirA"/>
    <property type="match status" value="1"/>
</dbReference>
<dbReference type="GO" id="GO:0004077">
    <property type="term" value="F:biotin--[biotin carboxyl-carrier protein] ligase activity"/>
    <property type="evidence" value="ECO:0007669"/>
    <property type="project" value="UniProtKB-EC"/>
</dbReference>
<dbReference type="Pfam" id="PF02237">
    <property type="entry name" value="BPL_C"/>
    <property type="match status" value="1"/>
</dbReference>
<dbReference type="AlphaFoldDB" id="A0ABD5UR49"/>
<dbReference type="Pfam" id="PF03099">
    <property type="entry name" value="BPL_LplA_LipB"/>
    <property type="match status" value="1"/>
</dbReference>
<dbReference type="CDD" id="cd00090">
    <property type="entry name" value="HTH_ARSR"/>
    <property type="match status" value="1"/>
</dbReference>
<dbReference type="Proteomes" id="UP001596296">
    <property type="component" value="Unassembled WGS sequence"/>
</dbReference>
<dbReference type="InterPro" id="IPR003142">
    <property type="entry name" value="BPL_C"/>
</dbReference>
<comment type="caution">
    <text evidence="5">The sequence shown here is derived from an EMBL/GenBank/DDBJ whole genome shotgun (WGS) entry which is preliminary data.</text>
</comment>
<proteinExistence type="inferred from homology"/>
<dbReference type="SUPFAM" id="SSF50037">
    <property type="entry name" value="C-terminal domain of transcriptional repressors"/>
    <property type="match status" value="1"/>
</dbReference>
<evidence type="ECO:0000256" key="2">
    <source>
        <dbReference type="ARBA" id="ARBA00022741"/>
    </source>
</evidence>
<dbReference type="InterPro" id="IPR013196">
    <property type="entry name" value="HTH_11"/>
</dbReference>